<dbReference type="InterPro" id="IPR041219">
    <property type="entry name" value="Phage_lysozyme2"/>
</dbReference>
<name>A0AAJ1TMF6_9HYPH</name>
<dbReference type="EMBL" id="JAUSWL010000004">
    <property type="protein sequence ID" value="MDQ0543682.1"/>
    <property type="molecule type" value="Genomic_DNA"/>
</dbReference>
<evidence type="ECO:0000313" key="2">
    <source>
        <dbReference type="EMBL" id="MDQ0543682.1"/>
    </source>
</evidence>
<gene>
    <name evidence="2" type="ORF">QO001_002611</name>
</gene>
<evidence type="ECO:0000313" key="3">
    <source>
        <dbReference type="Proteomes" id="UP001223420"/>
    </source>
</evidence>
<dbReference type="AlphaFoldDB" id="A0AAJ1TMF6"/>
<accession>A0AAJ1TMF6</accession>
<dbReference type="Gene3D" id="1.10.530.10">
    <property type="match status" value="1"/>
</dbReference>
<feature type="domain" description="Phage tail lysozyme" evidence="1">
    <location>
        <begin position="27"/>
        <end position="155"/>
    </location>
</feature>
<dbReference type="RefSeq" id="WP_230366267.1">
    <property type="nucleotide sequence ID" value="NZ_JAJALK010000005.1"/>
</dbReference>
<dbReference type="Proteomes" id="UP001223420">
    <property type="component" value="Unassembled WGS sequence"/>
</dbReference>
<comment type="caution">
    <text evidence="2">The sequence shown here is derived from an EMBL/GenBank/DDBJ whole genome shotgun (WGS) entry which is preliminary data.</text>
</comment>
<organism evidence="2 3">
    <name type="scientific">Methylobacterium brachiatum</name>
    <dbReference type="NCBI Taxonomy" id="269660"/>
    <lineage>
        <taxon>Bacteria</taxon>
        <taxon>Pseudomonadati</taxon>
        <taxon>Pseudomonadota</taxon>
        <taxon>Alphaproteobacteria</taxon>
        <taxon>Hyphomicrobiales</taxon>
        <taxon>Methylobacteriaceae</taxon>
        <taxon>Methylobacterium</taxon>
    </lineage>
</organism>
<proteinExistence type="predicted"/>
<dbReference type="Pfam" id="PF18013">
    <property type="entry name" value="Phage_lysozyme2"/>
    <property type="match status" value="1"/>
</dbReference>
<evidence type="ECO:0000259" key="1">
    <source>
        <dbReference type="Pfam" id="PF18013"/>
    </source>
</evidence>
<reference evidence="2" key="1">
    <citation type="submission" date="2023-07" db="EMBL/GenBank/DDBJ databases">
        <title>Genomic Encyclopedia of Type Strains, Phase IV (KMG-IV): sequencing the most valuable type-strain genomes for metagenomic binning, comparative biology and taxonomic classification.</title>
        <authorList>
            <person name="Goeker M."/>
        </authorList>
    </citation>
    <scope>NUCLEOTIDE SEQUENCE</scope>
    <source>
        <strain evidence="2">DSM 19569</strain>
    </source>
</reference>
<protein>
    <recommendedName>
        <fullName evidence="1">Phage tail lysozyme domain-containing protein</fullName>
    </recommendedName>
</protein>
<sequence>MPATTGPARGPGDAFAAGCRSLGPRLMRDLGLTDFQAAGLLGNLGHESGGFRKLQEVAPAVAGSRGGWGLAQWTGPRRVAMEAWCRAHACDPASLDAQYRYLCVELRTTEAAALAALRQAPTLEAATETVCRLFERPGVIALASRLDWARRALAALRTAAAPPIPESRAGRVRRARNTGDRS</sequence>